<evidence type="ECO:0000259" key="2">
    <source>
        <dbReference type="PROSITE" id="PS50011"/>
    </source>
</evidence>
<feature type="region of interest" description="Disordered" evidence="1">
    <location>
        <begin position="128"/>
        <end position="147"/>
    </location>
</feature>
<dbReference type="InterPro" id="IPR000719">
    <property type="entry name" value="Prot_kinase_dom"/>
</dbReference>
<evidence type="ECO:0000313" key="4">
    <source>
        <dbReference type="Proteomes" id="UP000265703"/>
    </source>
</evidence>
<dbReference type="InterPro" id="IPR011009">
    <property type="entry name" value="Kinase-like_dom_sf"/>
</dbReference>
<evidence type="ECO:0000256" key="1">
    <source>
        <dbReference type="SAM" id="MobiDB-lite"/>
    </source>
</evidence>
<dbReference type="STRING" id="658196.A0A397TGN1"/>
<proteinExistence type="predicted"/>
<dbReference type="GO" id="GO:0005524">
    <property type="term" value="F:ATP binding"/>
    <property type="evidence" value="ECO:0007669"/>
    <property type="project" value="InterPro"/>
</dbReference>
<organism evidence="3 4">
    <name type="scientific">Glomus cerebriforme</name>
    <dbReference type="NCBI Taxonomy" id="658196"/>
    <lineage>
        <taxon>Eukaryota</taxon>
        <taxon>Fungi</taxon>
        <taxon>Fungi incertae sedis</taxon>
        <taxon>Mucoromycota</taxon>
        <taxon>Glomeromycotina</taxon>
        <taxon>Glomeromycetes</taxon>
        <taxon>Glomerales</taxon>
        <taxon>Glomeraceae</taxon>
        <taxon>Glomus</taxon>
    </lineage>
</organism>
<dbReference type="GO" id="GO:0004672">
    <property type="term" value="F:protein kinase activity"/>
    <property type="evidence" value="ECO:0007669"/>
    <property type="project" value="InterPro"/>
</dbReference>
<dbReference type="AlphaFoldDB" id="A0A397TGN1"/>
<dbReference type="Gene3D" id="1.10.510.10">
    <property type="entry name" value="Transferase(Phosphotransferase) domain 1"/>
    <property type="match status" value="1"/>
</dbReference>
<name>A0A397TGN1_9GLOM</name>
<dbReference type="SUPFAM" id="SSF56112">
    <property type="entry name" value="Protein kinase-like (PK-like)"/>
    <property type="match status" value="1"/>
</dbReference>
<comment type="caution">
    <text evidence="3">The sequence shown here is derived from an EMBL/GenBank/DDBJ whole genome shotgun (WGS) entry which is preliminary data.</text>
</comment>
<dbReference type="EMBL" id="QKYT01000051">
    <property type="protein sequence ID" value="RIA96076.1"/>
    <property type="molecule type" value="Genomic_DNA"/>
</dbReference>
<sequence>MIMYFIATGKQPFDKCNYDAMKITKGIRPEINASEVPEHYINLMKMCWDSNPNNRPDVIELYKSIEFICKSFHDSYFIFSSTEEKQQYYEIKKQFKEAEEYRKTNLSSIKNDKIRKLELLSIYMDNLPEETEETDDTDDTDDNYWGD</sequence>
<feature type="domain" description="Protein kinase" evidence="2">
    <location>
        <begin position="1"/>
        <end position="68"/>
    </location>
</feature>
<dbReference type="PROSITE" id="PS50011">
    <property type="entry name" value="PROTEIN_KINASE_DOM"/>
    <property type="match status" value="1"/>
</dbReference>
<dbReference type="Proteomes" id="UP000265703">
    <property type="component" value="Unassembled WGS sequence"/>
</dbReference>
<accession>A0A397TGN1</accession>
<protein>
    <recommendedName>
        <fullName evidence="2">Protein kinase domain-containing protein</fullName>
    </recommendedName>
</protein>
<keyword evidence="4" id="KW-1185">Reference proteome</keyword>
<reference evidence="3 4" key="1">
    <citation type="submission" date="2018-06" db="EMBL/GenBank/DDBJ databases">
        <title>Comparative genomics reveals the genomic features of Rhizophagus irregularis, R. cerebriforme, R. diaphanum and Gigaspora rosea, and their symbiotic lifestyle signature.</title>
        <authorList>
            <person name="Morin E."/>
            <person name="San Clemente H."/>
            <person name="Chen E.C.H."/>
            <person name="De La Providencia I."/>
            <person name="Hainaut M."/>
            <person name="Kuo A."/>
            <person name="Kohler A."/>
            <person name="Murat C."/>
            <person name="Tang N."/>
            <person name="Roy S."/>
            <person name="Loubradou J."/>
            <person name="Henrissat B."/>
            <person name="Grigoriev I.V."/>
            <person name="Corradi N."/>
            <person name="Roux C."/>
            <person name="Martin F.M."/>
        </authorList>
    </citation>
    <scope>NUCLEOTIDE SEQUENCE [LARGE SCALE GENOMIC DNA]</scope>
    <source>
        <strain evidence="3 4">DAOM 227022</strain>
    </source>
</reference>
<evidence type="ECO:0000313" key="3">
    <source>
        <dbReference type="EMBL" id="RIA96076.1"/>
    </source>
</evidence>
<gene>
    <name evidence="3" type="ORF">C1645_755946</name>
</gene>